<feature type="domain" description="Major facilitator superfamily (MFS) profile" evidence="9">
    <location>
        <begin position="1"/>
        <end position="224"/>
    </location>
</feature>
<feature type="transmembrane region" description="Helical" evidence="8">
    <location>
        <begin position="66"/>
        <end position="86"/>
    </location>
</feature>
<dbReference type="EMBL" id="AUZZ01010663">
    <property type="protein sequence ID" value="EQD29011.1"/>
    <property type="molecule type" value="Genomic_DNA"/>
</dbReference>
<dbReference type="GO" id="GO:0022857">
    <property type="term" value="F:transmembrane transporter activity"/>
    <property type="evidence" value="ECO:0007669"/>
    <property type="project" value="InterPro"/>
</dbReference>
<dbReference type="SUPFAM" id="SSF103473">
    <property type="entry name" value="MFS general substrate transporter"/>
    <property type="match status" value="1"/>
</dbReference>
<dbReference type="AlphaFoldDB" id="T0Y1Q1"/>
<evidence type="ECO:0000256" key="8">
    <source>
        <dbReference type="SAM" id="Phobius"/>
    </source>
</evidence>
<evidence type="ECO:0000256" key="5">
    <source>
        <dbReference type="ARBA" id="ARBA00022989"/>
    </source>
</evidence>
<protein>
    <submittedName>
        <fullName evidence="10">Major facilitator family transporter</fullName>
    </submittedName>
</protein>
<name>T0Y1Q1_9ZZZZ</name>
<keyword evidence="2" id="KW-0813">Transport</keyword>
<dbReference type="InterPro" id="IPR005829">
    <property type="entry name" value="Sugar_transporter_CS"/>
</dbReference>
<evidence type="ECO:0000259" key="9">
    <source>
        <dbReference type="PROSITE" id="PS50850"/>
    </source>
</evidence>
<dbReference type="InterPro" id="IPR036259">
    <property type="entry name" value="MFS_trans_sf"/>
</dbReference>
<keyword evidence="4 8" id="KW-0812">Transmembrane</keyword>
<evidence type="ECO:0000313" key="10">
    <source>
        <dbReference type="EMBL" id="EQD29011.1"/>
    </source>
</evidence>
<dbReference type="InterPro" id="IPR020846">
    <property type="entry name" value="MFS_dom"/>
</dbReference>
<dbReference type="PANTHER" id="PTHR23517:SF2">
    <property type="entry name" value="MULTIDRUG RESISTANCE PROTEIN MDTH"/>
    <property type="match status" value="1"/>
</dbReference>
<gene>
    <name evidence="10" type="ORF">B2A_14675</name>
</gene>
<evidence type="ECO:0000256" key="6">
    <source>
        <dbReference type="ARBA" id="ARBA00023136"/>
    </source>
</evidence>
<evidence type="ECO:0000256" key="1">
    <source>
        <dbReference type="ARBA" id="ARBA00004651"/>
    </source>
</evidence>
<comment type="caution">
    <text evidence="10">The sequence shown here is derived from an EMBL/GenBank/DDBJ whole genome shotgun (WGS) entry which is preliminary data.</text>
</comment>
<feature type="region of interest" description="Disordered" evidence="7">
    <location>
        <begin position="192"/>
        <end position="224"/>
    </location>
</feature>
<evidence type="ECO:0000256" key="2">
    <source>
        <dbReference type="ARBA" id="ARBA00022448"/>
    </source>
</evidence>
<dbReference type="GO" id="GO:0005886">
    <property type="term" value="C:plasma membrane"/>
    <property type="evidence" value="ECO:0007669"/>
    <property type="project" value="UniProtKB-SubCell"/>
</dbReference>
<feature type="transmembrane region" description="Helical" evidence="8">
    <location>
        <begin position="20"/>
        <end position="46"/>
    </location>
</feature>
<feature type="transmembrane region" description="Helical" evidence="8">
    <location>
        <begin position="147"/>
        <end position="173"/>
    </location>
</feature>
<dbReference type="PROSITE" id="PS50850">
    <property type="entry name" value="MFS"/>
    <property type="match status" value="1"/>
</dbReference>
<keyword evidence="5 8" id="KW-1133">Transmembrane helix</keyword>
<reference evidence="10" key="1">
    <citation type="submission" date="2013-08" db="EMBL/GenBank/DDBJ databases">
        <authorList>
            <person name="Mendez C."/>
            <person name="Richter M."/>
            <person name="Ferrer M."/>
            <person name="Sanchez J."/>
        </authorList>
    </citation>
    <scope>NUCLEOTIDE SEQUENCE</scope>
</reference>
<accession>T0Y1Q1</accession>
<evidence type="ECO:0000256" key="4">
    <source>
        <dbReference type="ARBA" id="ARBA00022692"/>
    </source>
</evidence>
<proteinExistence type="predicted"/>
<dbReference type="Gene3D" id="1.20.1250.20">
    <property type="entry name" value="MFS general substrate transporter like domains"/>
    <property type="match status" value="1"/>
</dbReference>
<keyword evidence="6 8" id="KW-0472">Membrane</keyword>
<reference evidence="10" key="2">
    <citation type="journal article" date="2014" name="ISME J.">
        <title>Microbial stratification in low pH oxic and suboxic macroscopic growths along an acid mine drainage.</title>
        <authorList>
            <person name="Mendez-Garcia C."/>
            <person name="Mesa V."/>
            <person name="Sprenger R.R."/>
            <person name="Richter M."/>
            <person name="Diez M.S."/>
            <person name="Solano J."/>
            <person name="Bargiela R."/>
            <person name="Golyshina O.V."/>
            <person name="Manteca A."/>
            <person name="Ramos J.L."/>
            <person name="Gallego J.R."/>
            <person name="Llorente I."/>
            <person name="Martins Dos Santos V.A."/>
            <person name="Jensen O.N."/>
            <person name="Pelaez A.I."/>
            <person name="Sanchez J."/>
            <person name="Ferrer M."/>
        </authorList>
    </citation>
    <scope>NUCLEOTIDE SEQUENCE</scope>
</reference>
<dbReference type="InterPro" id="IPR011701">
    <property type="entry name" value="MFS"/>
</dbReference>
<dbReference type="PROSITE" id="PS00216">
    <property type="entry name" value="SUGAR_TRANSPORT_1"/>
    <property type="match status" value="1"/>
</dbReference>
<evidence type="ECO:0000256" key="7">
    <source>
        <dbReference type="SAM" id="MobiDB-lite"/>
    </source>
</evidence>
<dbReference type="InterPro" id="IPR050171">
    <property type="entry name" value="MFS_Transporters"/>
</dbReference>
<comment type="subcellular location">
    <subcellularLocation>
        <location evidence="1">Cell membrane</location>
        <topology evidence="1">Multi-pass membrane protein</topology>
    </subcellularLocation>
</comment>
<dbReference type="Pfam" id="PF07690">
    <property type="entry name" value="MFS_1"/>
    <property type="match status" value="1"/>
</dbReference>
<feature type="compositionally biased region" description="Polar residues" evidence="7">
    <location>
        <begin position="212"/>
        <end position="224"/>
    </location>
</feature>
<evidence type="ECO:0000256" key="3">
    <source>
        <dbReference type="ARBA" id="ARBA00022475"/>
    </source>
</evidence>
<keyword evidence="3" id="KW-1003">Cell membrane</keyword>
<organism evidence="10">
    <name type="scientific">mine drainage metagenome</name>
    <dbReference type="NCBI Taxonomy" id="410659"/>
    <lineage>
        <taxon>unclassified sequences</taxon>
        <taxon>metagenomes</taxon>
        <taxon>ecological metagenomes</taxon>
    </lineage>
</organism>
<dbReference type="PANTHER" id="PTHR23517">
    <property type="entry name" value="RESISTANCE PROTEIN MDTM, PUTATIVE-RELATED-RELATED"/>
    <property type="match status" value="1"/>
</dbReference>
<feature type="transmembrane region" description="Helical" evidence="8">
    <location>
        <begin position="93"/>
        <end position="115"/>
    </location>
</feature>
<sequence length="224" mass="23094">MAGRGKRDPGVRLTMVLPYFVLYLRNILGVGYLEIGVLSVVVALPILAGAPMGGLLADRLGRRPLFLAALSAEAVSILGVALGMMGDRLLTTALAVAATGLAGSIGGPAISAYVADFTVGSDRTVAYTWQRVGHNAGFTLGVLTGGALIGIFGFVITGLSAGAVLIVGVLVFASRLDPSPFDAARRASRSRPIVPTLGTPRSPRAYGRSAGTGRSSNWRSAWRS</sequence>